<dbReference type="RefSeq" id="WP_331805182.1">
    <property type="nucleotide sequence ID" value="NZ_JAZHPM010000007.1"/>
</dbReference>
<dbReference type="InterPro" id="IPR046674">
    <property type="entry name" value="DUF6544"/>
</dbReference>
<dbReference type="Pfam" id="PF20181">
    <property type="entry name" value="DUF6544"/>
    <property type="match status" value="1"/>
</dbReference>
<evidence type="ECO:0000313" key="2">
    <source>
        <dbReference type="Proteomes" id="UP001356080"/>
    </source>
</evidence>
<protein>
    <submittedName>
        <fullName evidence="1">DUF6544 family protein</fullName>
    </submittedName>
</protein>
<dbReference type="Proteomes" id="UP001356080">
    <property type="component" value="Unassembled WGS sequence"/>
</dbReference>
<keyword evidence="2" id="KW-1185">Reference proteome</keyword>
<dbReference type="EMBL" id="JAZHPM010000007">
    <property type="protein sequence ID" value="MEF2291512.1"/>
    <property type="molecule type" value="Genomic_DNA"/>
</dbReference>
<gene>
    <name evidence="1" type="ORF">V2W34_05725</name>
</gene>
<sequence>MFPSSPEEIDDLNCKATITYNGTTATGIFKFNKDGEMISFTTDDRWVDSGDGIYEKRSWSAICSDYKENKGFMQPTQFKAVWHYDDGDLVYFDSDNMKIEFK</sequence>
<proteinExistence type="predicted"/>
<organism evidence="1 2">
    <name type="scientific">Virgibacillus dokdonensis</name>
    <dbReference type="NCBI Taxonomy" id="302167"/>
    <lineage>
        <taxon>Bacteria</taxon>
        <taxon>Bacillati</taxon>
        <taxon>Bacillota</taxon>
        <taxon>Bacilli</taxon>
        <taxon>Bacillales</taxon>
        <taxon>Bacillaceae</taxon>
        <taxon>Virgibacillus</taxon>
    </lineage>
</organism>
<reference evidence="1 2" key="1">
    <citation type="submission" date="2024-01" db="EMBL/GenBank/DDBJ databases">
        <title>Survival strategy associated with biotechnological potential of Virgibacillus dokdonensis T4.6 isolated from salt-fermented shrimp paste.</title>
        <authorList>
            <person name="Doan T.V."/>
            <person name="Quach N.T."/>
            <person name="Phi Q.-T."/>
        </authorList>
    </citation>
    <scope>NUCLEOTIDE SEQUENCE [LARGE SCALE GENOMIC DNA]</scope>
    <source>
        <strain evidence="1 2">T4.6</strain>
    </source>
</reference>
<evidence type="ECO:0000313" key="1">
    <source>
        <dbReference type="EMBL" id="MEF2291512.1"/>
    </source>
</evidence>
<accession>A0ABU7VE65</accession>
<comment type="caution">
    <text evidence="1">The sequence shown here is derived from an EMBL/GenBank/DDBJ whole genome shotgun (WGS) entry which is preliminary data.</text>
</comment>
<name>A0ABU7VE65_9BACI</name>